<name>A0ABZ0PBY0_9PROT</name>
<dbReference type="RefSeq" id="WP_318647181.1">
    <property type="nucleotide sequence ID" value="NZ_CP137852.1"/>
</dbReference>
<dbReference type="PANTHER" id="PTHR43019:SF23">
    <property type="entry name" value="PROTEASE DO-LIKE 5, CHLOROPLASTIC"/>
    <property type="match status" value="1"/>
</dbReference>
<dbReference type="InterPro" id="IPR009003">
    <property type="entry name" value="Peptidase_S1_PA"/>
</dbReference>
<proteinExistence type="predicted"/>
<feature type="region of interest" description="Disordered" evidence="1">
    <location>
        <begin position="122"/>
        <end position="152"/>
    </location>
</feature>
<organism evidence="3 4">
    <name type="scientific">Sediminicoccus rosea</name>
    <dbReference type="NCBI Taxonomy" id="1225128"/>
    <lineage>
        <taxon>Bacteria</taxon>
        <taxon>Pseudomonadati</taxon>
        <taxon>Pseudomonadota</taxon>
        <taxon>Alphaproteobacteria</taxon>
        <taxon>Acetobacterales</taxon>
        <taxon>Roseomonadaceae</taxon>
        <taxon>Sediminicoccus</taxon>
    </lineage>
</organism>
<evidence type="ECO:0000256" key="2">
    <source>
        <dbReference type="SAM" id="SignalP"/>
    </source>
</evidence>
<dbReference type="SUPFAM" id="SSF50494">
    <property type="entry name" value="Trypsin-like serine proteases"/>
    <property type="match status" value="1"/>
</dbReference>
<feature type="signal peptide" evidence="2">
    <location>
        <begin position="1"/>
        <end position="27"/>
    </location>
</feature>
<dbReference type="PANTHER" id="PTHR43019">
    <property type="entry name" value="SERINE ENDOPROTEASE DEGS"/>
    <property type="match status" value="1"/>
</dbReference>
<dbReference type="Gene3D" id="2.40.10.10">
    <property type="entry name" value="Trypsin-like serine proteases"/>
    <property type="match status" value="2"/>
</dbReference>
<accession>A0ABZ0PBY0</accession>
<protein>
    <submittedName>
        <fullName evidence="3">Trypsin-like peptidase domain-containing protein</fullName>
    </submittedName>
</protein>
<gene>
    <name evidence="3" type="ORF">R9Z33_13935</name>
</gene>
<dbReference type="PRINTS" id="PR00834">
    <property type="entry name" value="PROTEASES2C"/>
</dbReference>
<dbReference type="Pfam" id="PF13365">
    <property type="entry name" value="Trypsin_2"/>
    <property type="match status" value="1"/>
</dbReference>
<dbReference type="InterPro" id="IPR001940">
    <property type="entry name" value="Peptidase_S1C"/>
</dbReference>
<evidence type="ECO:0000313" key="4">
    <source>
        <dbReference type="Proteomes" id="UP001305521"/>
    </source>
</evidence>
<keyword evidence="2" id="KW-0732">Signal</keyword>
<dbReference type="InterPro" id="IPR043504">
    <property type="entry name" value="Peptidase_S1_PA_chymotrypsin"/>
</dbReference>
<dbReference type="EMBL" id="CP137852">
    <property type="protein sequence ID" value="WPB83205.1"/>
    <property type="molecule type" value="Genomic_DNA"/>
</dbReference>
<keyword evidence="4" id="KW-1185">Reference proteome</keyword>
<evidence type="ECO:0000256" key="1">
    <source>
        <dbReference type="SAM" id="MobiDB-lite"/>
    </source>
</evidence>
<sequence>MRIAIIPLASLLALAAPAPGIIAPAWAQNAAEPSGFRVVNRTGTDATALHAVRSPRGGQGDWGGNLLRPDRPLTEGGGFRVNPAADAGCRFDLRLVLNDGREAVLRDQDICVNRNIDLANATRPAAPTPPRPLPMAGPASRETPLAQPNQQARQVSTGTGFLVANERVMTNHHVIDNCNRVLLRTPSGHWLAAAPPARMDAQLDVALLNVPGLVGPALAFRSGPAVRRGEGVVAYGFPLAGLLSSDPKLTRGEVNGLRGIGDNPNQYQISAEVQPGNSGGPLVDMQGHVVGVVVSKLNAQAVSRRTGDIAQNVNFAIQGQAALAFARRAGVEPRLAESSGPDRATADVGEIAHRSTLFIRCEK</sequence>
<feature type="compositionally biased region" description="Pro residues" evidence="1">
    <location>
        <begin position="126"/>
        <end position="135"/>
    </location>
</feature>
<reference evidence="3 4" key="1">
    <citation type="submission" date="2023-11" db="EMBL/GenBank/DDBJ databases">
        <title>Arctic aerobic anoxygenic photoheterotroph Sediminicoccus rosea KRV36 adapts its photosynthesis to long days of polar summer.</title>
        <authorList>
            <person name="Tomasch J."/>
            <person name="Kopejtka K."/>
            <person name="Bily T."/>
            <person name="Gardiner A.T."/>
            <person name="Gardian Z."/>
            <person name="Shivaramu S."/>
            <person name="Koblizek M."/>
            <person name="Engelhardt F."/>
            <person name="Kaftan D."/>
        </authorList>
    </citation>
    <scope>NUCLEOTIDE SEQUENCE [LARGE SCALE GENOMIC DNA]</scope>
    <source>
        <strain evidence="3 4">R-30</strain>
    </source>
</reference>
<evidence type="ECO:0000313" key="3">
    <source>
        <dbReference type="EMBL" id="WPB83205.1"/>
    </source>
</evidence>
<feature type="chain" id="PRO_5045741544" evidence="2">
    <location>
        <begin position="28"/>
        <end position="363"/>
    </location>
</feature>
<dbReference type="Proteomes" id="UP001305521">
    <property type="component" value="Chromosome"/>
</dbReference>